<dbReference type="SUPFAM" id="SSF53098">
    <property type="entry name" value="Ribonuclease H-like"/>
    <property type="match status" value="1"/>
</dbReference>
<dbReference type="PANTHER" id="PTHR47331">
    <property type="entry name" value="PHD-TYPE DOMAIN-CONTAINING PROTEIN"/>
    <property type="match status" value="1"/>
</dbReference>
<dbReference type="Gene3D" id="3.10.10.10">
    <property type="entry name" value="HIV Type 1 Reverse Transcriptase, subunit A, domain 1"/>
    <property type="match status" value="1"/>
</dbReference>
<feature type="region of interest" description="Disordered" evidence="1">
    <location>
        <begin position="1227"/>
        <end position="1247"/>
    </location>
</feature>
<dbReference type="Pfam" id="PF05380">
    <property type="entry name" value="Peptidase_A17"/>
    <property type="match status" value="1"/>
</dbReference>
<dbReference type="PANTHER" id="PTHR47331:SF5">
    <property type="entry name" value="RIBONUCLEASE H"/>
    <property type="match status" value="1"/>
</dbReference>
<dbReference type="Gene3D" id="3.30.70.270">
    <property type="match status" value="1"/>
</dbReference>
<proteinExistence type="predicted"/>
<dbReference type="InterPro" id="IPR012337">
    <property type="entry name" value="RNaseH-like_sf"/>
</dbReference>
<protein>
    <recommendedName>
        <fullName evidence="2">DUF5641 domain-containing protein</fullName>
    </recommendedName>
</protein>
<dbReference type="Proteomes" id="UP001529510">
    <property type="component" value="Unassembled WGS sequence"/>
</dbReference>
<dbReference type="InterPro" id="IPR043502">
    <property type="entry name" value="DNA/RNA_pol_sf"/>
</dbReference>
<dbReference type="EMBL" id="JAMKFB020000045">
    <property type="protein sequence ID" value="KAL0154114.1"/>
    <property type="molecule type" value="Genomic_DNA"/>
</dbReference>
<reference evidence="3 4" key="1">
    <citation type="submission" date="2024-05" db="EMBL/GenBank/DDBJ databases">
        <title>Genome sequencing and assembly of Indian major carp, Cirrhinus mrigala (Hamilton, 1822).</title>
        <authorList>
            <person name="Mohindra V."/>
            <person name="Chowdhury L.M."/>
            <person name="Lal K."/>
            <person name="Jena J.K."/>
        </authorList>
    </citation>
    <scope>NUCLEOTIDE SEQUENCE [LARGE SCALE GENOMIC DNA]</scope>
    <source>
        <strain evidence="3">CM1030</strain>
        <tissue evidence="3">Blood</tissue>
    </source>
</reference>
<dbReference type="CDD" id="cd01644">
    <property type="entry name" value="RT_pepA17"/>
    <property type="match status" value="1"/>
</dbReference>
<dbReference type="InterPro" id="IPR008042">
    <property type="entry name" value="Retrotrans_Pao"/>
</dbReference>
<gene>
    <name evidence="3" type="ORF">M9458_050573</name>
</gene>
<keyword evidence="4" id="KW-1185">Reference proteome</keyword>
<feature type="region of interest" description="Disordered" evidence="1">
    <location>
        <begin position="59"/>
        <end position="84"/>
    </location>
</feature>
<name>A0ABD0MVS9_CIRMR</name>
<dbReference type="InterPro" id="IPR043128">
    <property type="entry name" value="Rev_trsase/Diguanyl_cyclase"/>
</dbReference>
<accession>A0ABD0MVS9</accession>
<dbReference type="InterPro" id="IPR036397">
    <property type="entry name" value="RNaseH_sf"/>
</dbReference>
<feature type="domain" description="DUF5641" evidence="2">
    <location>
        <begin position="1682"/>
        <end position="1775"/>
    </location>
</feature>
<evidence type="ECO:0000259" key="2">
    <source>
        <dbReference type="Pfam" id="PF18701"/>
    </source>
</evidence>
<dbReference type="Pfam" id="PF18701">
    <property type="entry name" value="DUF5641"/>
    <property type="match status" value="1"/>
</dbReference>
<sequence>MSEPQSSEYRVQGAWPKRSVRQPTYLQDFEVQYPGKPQVMVPFTQIAQQTHGKEDYHLDDTTGACFQGSRDYSSEEGAEGGTPDSLEVMGPQTAPWYLVTDQWSVQDDYTHSLPLDLRKTVHDLEKENRELRQSQLSMRQELRRLTEIQASQVKGHLPLPNSSIHPQHLQCPHPELFIRSHKHMCLNQRPVLNQYQHHVKFPLQRVHNLMIQMMTPSMFLLQFNIIAVTSLLLGNSPEPYRHYINPRQPEMDRSAPNPPMPSAYYSVQPYGLPATRPGWQMNVNRQEITYRGPQPTIPDFIHRDPGEFARLKLALGNLLPEDATELFKYQVLVDHLKLMEARLIADSFLNSPTPYSDTMAALTERFGRPHQLALSRIAAVMDSPDVQSGDNKAFECFALQIQALVGLLETLCTEGEVELRCGSHVARLLTKLPSELRSSFRRHVSYEPGVVYTLLDFAKWLKFESWCQDPESIGGDKVQRDRVRQRTDFRRNLTVKSQHTTILHGADQPTLSVPPQPAKSMSKGNAFCPYCDSKDHYLSQCTSFQALSKDQVTDWIKTNNRCWRCGRSHRAAQCTLKKPCHLCNGKHLQILHHVNDRSPKEGTCLISSTNTPLYMDQPEGSSQVLLKVIRVILQHKGKSLDTYAVLDDGSERTILLSPAAQRLGLIGQSEDLALRTIRQDITKLHGTAVSFKISTPSQPHKSYLIERAFTAEPLSLAEHSYPVAALQQKYSHLRGLPLQPIHKANPLLLIGADHPHLITPIEPVRLGPPGGPAAIKTRLGWTLQGPARVLEGKLHPQQCLHINIKPSMDELFKNVERLWQADVLPIRSEGVITRSKQDEEALNLLQTQTTRVLVDGINRYAAPLLRKKDMPLLRAPKEAVLPNLRSTEKRLERDPIKATAYKEEIRKLEVSGYARKLPPEEVDTEGESWIIPHHIVQHNGKNRVVFNCSFQFRGHSLNAYLLPGPALGPSLLGVLLCFREHAVAVSADIRGMFHQVRLLSEDRHLLRFVWWDLDRTKSPDVYEWQVLPFGTTCSPCCAIYTLQRHVMDHSNSGDYVRATVERNFYVDNCLKSLPSPEEAKQLVDKLCELLASGGFDLRHVVEHLPTEARSDSTELILATQYDPLGFILPFTTRARVLVQRLWDKQREWDDPNLPDDLLKSWNDWEEELPALADISLPRCLVSKQIHIFCDASEQAYGSVSYLRTENARGQVQLAFIMARSRVAPKRPEWCSASQTSGDGAYGGNQQSSPVIQDLTARCTWRYVDSNRNPADDLTRGKTLKDLSVTNRWSQGPSFLLEPESEWPLTPVLQSPEDRAEHRKGIFCGISTEITVPSLPDPVTCSSWKEQVEATVQNLKGQEQPSAADYLAAELVIFQKSQIDSFPDEYRLLKAGKPVQSTSRLLTLAPEFDESCQLIRVGGRLRRAEGLESSAIHPIVLHPHHSSTKLLIQDYDNKLCHPGPERVFTEMRRKFWIIRGREAIRKQQHLCKDCQRWKSKPAIPKMADLPPARLRLHKPPFFSTGMDCFGPFHIKIGRRNEKKWGIIFKCLTTKSVHLDLLTSVDTDSFLMALRRFVARCGTPFELISDQGTNFRGGERELQEVFSSLGPQLQQKLAKQKISFRFTEEVLLTVLIEVEGILNSKPLGYTSSNVADIDPVTPNYLLMGRPDSSLPPVVYPATELTGRRRWRQSQVLADQFWSSFIRNYLPTLQSRSKWHSEVGNLSAGDVVMLVDPQVPRASWLVGKVMKTFPGSDGRIRTAEIQINDKTYSRPVARLIPLPAFSNDTDLAKDSAPPQTD</sequence>
<dbReference type="InterPro" id="IPR040676">
    <property type="entry name" value="DUF5641"/>
</dbReference>
<organism evidence="3 4">
    <name type="scientific">Cirrhinus mrigala</name>
    <name type="common">Mrigala</name>
    <dbReference type="NCBI Taxonomy" id="683832"/>
    <lineage>
        <taxon>Eukaryota</taxon>
        <taxon>Metazoa</taxon>
        <taxon>Chordata</taxon>
        <taxon>Craniata</taxon>
        <taxon>Vertebrata</taxon>
        <taxon>Euteleostomi</taxon>
        <taxon>Actinopterygii</taxon>
        <taxon>Neopterygii</taxon>
        <taxon>Teleostei</taxon>
        <taxon>Ostariophysi</taxon>
        <taxon>Cypriniformes</taxon>
        <taxon>Cyprinidae</taxon>
        <taxon>Labeoninae</taxon>
        <taxon>Labeonini</taxon>
        <taxon>Cirrhinus</taxon>
    </lineage>
</organism>
<evidence type="ECO:0000256" key="1">
    <source>
        <dbReference type="SAM" id="MobiDB-lite"/>
    </source>
</evidence>
<comment type="caution">
    <text evidence="3">The sequence shown here is derived from an EMBL/GenBank/DDBJ whole genome shotgun (WGS) entry which is preliminary data.</text>
</comment>
<dbReference type="GO" id="GO:0006259">
    <property type="term" value="P:DNA metabolic process"/>
    <property type="evidence" value="ECO:0007669"/>
    <property type="project" value="UniProtKB-ARBA"/>
</dbReference>
<feature type="compositionally biased region" description="Polar residues" evidence="1">
    <location>
        <begin position="1231"/>
        <end position="1247"/>
    </location>
</feature>
<dbReference type="SUPFAM" id="SSF56672">
    <property type="entry name" value="DNA/RNA polymerases"/>
    <property type="match status" value="1"/>
</dbReference>
<evidence type="ECO:0000313" key="3">
    <source>
        <dbReference type="EMBL" id="KAL0154114.1"/>
    </source>
</evidence>
<evidence type="ECO:0000313" key="4">
    <source>
        <dbReference type="Proteomes" id="UP001529510"/>
    </source>
</evidence>
<dbReference type="Gene3D" id="3.30.420.10">
    <property type="entry name" value="Ribonuclease H-like superfamily/Ribonuclease H"/>
    <property type="match status" value="1"/>
</dbReference>